<protein>
    <submittedName>
        <fullName evidence="2">Uncharacterized protein</fullName>
    </submittedName>
</protein>
<feature type="region of interest" description="Disordered" evidence="1">
    <location>
        <begin position="105"/>
        <end position="135"/>
    </location>
</feature>
<organism evidence="2 3">
    <name type="scientific">Apiospora hydei</name>
    <dbReference type="NCBI Taxonomy" id="1337664"/>
    <lineage>
        <taxon>Eukaryota</taxon>
        <taxon>Fungi</taxon>
        <taxon>Dikarya</taxon>
        <taxon>Ascomycota</taxon>
        <taxon>Pezizomycotina</taxon>
        <taxon>Sordariomycetes</taxon>
        <taxon>Xylariomycetidae</taxon>
        <taxon>Amphisphaeriales</taxon>
        <taxon>Apiosporaceae</taxon>
        <taxon>Apiospora</taxon>
    </lineage>
</organism>
<reference evidence="2 3" key="1">
    <citation type="submission" date="2023-01" db="EMBL/GenBank/DDBJ databases">
        <title>Analysis of 21 Apiospora genomes using comparative genomics revels a genus with tremendous synthesis potential of carbohydrate active enzymes and secondary metabolites.</title>
        <authorList>
            <person name="Sorensen T."/>
        </authorList>
    </citation>
    <scope>NUCLEOTIDE SEQUENCE [LARGE SCALE GENOMIC DNA]</scope>
    <source>
        <strain evidence="2 3">CBS 114990</strain>
    </source>
</reference>
<dbReference type="GeneID" id="92037921"/>
<sequence length="233" mass="25989">MVLSGDSPWHFLSWEQRNTIDAFVNTHYIRVVAWDAIPIHEFHTTIIDGVFLDWNANVKPDVPIVSYPKPKEFSISLGGTKEEAESADPPGQEVERPSKIIKRTSAADIASQSSTPSASLIVPSPCTAGPDGSTDPIRMSTGSVDSACKALVKAHMQLQCHYDQQNRQILIFLIRKYIYNSRNLEPWSPEQDGKPRVSGSDIRKAPRGSEYLNECIETMGAAMRSLKELKHHF</sequence>
<comment type="caution">
    <text evidence="2">The sequence shown here is derived from an EMBL/GenBank/DDBJ whole genome shotgun (WGS) entry which is preliminary data.</text>
</comment>
<feature type="region of interest" description="Disordered" evidence="1">
    <location>
        <begin position="184"/>
        <end position="204"/>
    </location>
</feature>
<name>A0ABR1XAX1_9PEZI</name>
<evidence type="ECO:0000313" key="2">
    <source>
        <dbReference type="EMBL" id="KAK8093861.1"/>
    </source>
</evidence>
<dbReference type="EMBL" id="JAQQWN010000002">
    <property type="protein sequence ID" value="KAK8093861.1"/>
    <property type="molecule type" value="Genomic_DNA"/>
</dbReference>
<dbReference type="Proteomes" id="UP001433268">
    <property type="component" value="Unassembled WGS sequence"/>
</dbReference>
<proteinExistence type="predicted"/>
<keyword evidence="3" id="KW-1185">Reference proteome</keyword>
<evidence type="ECO:0000313" key="3">
    <source>
        <dbReference type="Proteomes" id="UP001433268"/>
    </source>
</evidence>
<accession>A0ABR1XAX1</accession>
<dbReference type="RefSeq" id="XP_066674634.1">
    <property type="nucleotide sequence ID" value="XM_066804861.1"/>
</dbReference>
<gene>
    <name evidence="2" type="ORF">PG997_000546</name>
</gene>
<evidence type="ECO:0000256" key="1">
    <source>
        <dbReference type="SAM" id="MobiDB-lite"/>
    </source>
</evidence>